<sequence>MRMRGCFRQGRILRRHFLRRTNVRRLIRALCAASLLLAAFFGTRARASGQTAGTSNLLSTPAGWPSTGAASGFTGVALDPLAIYMNPAGLAAQDERSLLVHHGLLQFSTTWDLAAVSYPVPGLGAVGLGFARIGTGGIEAYDSGNRALGSIVYRETAAAASVARRLRGPIWGGLTFKILGQSLGDVSASAPALDLGVLYRPAALRGGQIGVSAQNVLAGSLDLGGTTPPLDRSFRLGLGSPEWRLNASSAGKLVLDVATRGKEGMKPRVGLELTRAGLGAVRAGISNGNPVFGVGLRFRRYGFDYAYQSGSIEATQQFALRLAWGEPVSQYESRRLVVLRRAAEDSIRAQHAGEIARDRRRAEASETSGDWETALVLWEVLQRADPGQPSYAGRAERARTEIGRGAQAAIVTESGRRLASTLAEMARQALARGDAEEAAGLLRGIPAAGGSGAVSQDSLAALTRDVAAARDRTADKALSRADSLQSQGRLLDAAGQVALALRLRPDDRRARAMWVDLQGSLGKSAAEAQSLTKKLAALGALNEVARAFAEGRYPDAKALVERSLALDPTSSEARDWRDRIQRRLSTPKPEVNARIKQLYIKGMEAFTAGDYREALRNWEQILVLDPLNESARRNVLEARERMKSEVHR</sequence>
<protein>
    <submittedName>
        <fullName evidence="3">Uncharacterized protein</fullName>
    </submittedName>
</protein>
<keyword evidence="1" id="KW-0802">TPR repeat</keyword>
<dbReference type="SUPFAM" id="SSF48452">
    <property type="entry name" value="TPR-like"/>
    <property type="match status" value="1"/>
</dbReference>
<name>A0A538T591_UNCEI</name>
<dbReference type="Proteomes" id="UP000316852">
    <property type="component" value="Unassembled WGS sequence"/>
</dbReference>
<accession>A0A538T591</accession>
<dbReference type="InterPro" id="IPR011990">
    <property type="entry name" value="TPR-like_helical_dom_sf"/>
</dbReference>
<dbReference type="InterPro" id="IPR019734">
    <property type="entry name" value="TPR_rpt"/>
</dbReference>
<evidence type="ECO:0000256" key="1">
    <source>
        <dbReference type="PROSITE-ProRule" id="PRU00339"/>
    </source>
</evidence>
<proteinExistence type="predicted"/>
<feature type="chain" id="PRO_5021770618" evidence="2">
    <location>
        <begin position="48"/>
        <end position="648"/>
    </location>
</feature>
<gene>
    <name evidence="3" type="ORF">E6K76_06670</name>
</gene>
<feature type="signal peptide" evidence="2">
    <location>
        <begin position="1"/>
        <end position="47"/>
    </location>
</feature>
<feature type="repeat" description="TPR" evidence="1">
    <location>
        <begin position="595"/>
        <end position="628"/>
    </location>
</feature>
<evidence type="ECO:0000313" key="4">
    <source>
        <dbReference type="Proteomes" id="UP000316852"/>
    </source>
</evidence>
<dbReference type="EMBL" id="VBOW01000029">
    <property type="protein sequence ID" value="TMQ58800.1"/>
    <property type="molecule type" value="Genomic_DNA"/>
</dbReference>
<comment type="caution">
    <text evidence="3">The sequence shown here is derived from an EMBL/GenBank/DDBJ whole genome shotgun (WGS) entry which is preliminary data.</text>
</comment>
<evidence type="ECO:0000313" key="3">
    <source>
        <dbReference type="EMBL" id="TMQ58800.1"/>
    </source>
</evidence>
<reference evidence="3 4" key="1">
    <citation type="journal article" date="2019" name="Nat. Microbiol.">
        <title>Mediterranean grassland soil C-N compound turnover is dependent on rainfall and depth, and is mediated by genomically divergent microorganisms.</title>
        <authorList>
            <person name="Diamond S."/>
            <person name="Andeer P.F."/>
            <person name="Li Z."/>
            <person name="Crits-Christoph A."/>
            <person name="Burstein D."/>
            <person name="Anantharaman K."/>
            <person name="Lane K.R."/>
            <person name="Thomas B.C."/>
            <person name="Pan C."/>
            <person name="Northen T.R."/>
            <person name="Banfield J.F."/>
        </authorList>
    </citation>
    <scope>NUCLEOTIDE SEQUENCE [LARGE SCALE GENOMIC DNA]</scope>
    <source>
        <strain evidence="3">WS_6</strain>
    </source>
</reference>
<dbReference type="PROSITE" id="PS50005">
    <property type="entry name" value="TPR"/>
    <property type="match status" value="1"/>
</dbReference>
<dbReference type="AlphaFoldDB" id="A0A538T591"/>
<evidence type="ECO:0000256" key="2">
    <source>
        <dbReference type="SAM" id="SignalP"/>
    </source>
</evidence>
<organism evidence="3 4">
    <name type="scientific">Eiseniibacteriota bacterium</name>
    <dbReference type="NCBI Taxonomy" id="2212470"/>
    <lineage>
        <taxon>Bacteria</taxon>
        <taxon>Candidatus Eiseniibacteriota</taxon>
    </lineage>
</organism>
<keyword evidence="2" id="KW-0732">Signal</keyword>
<dbReference type="Gene3D" id="1.25.40.10">
    <property type="entry name" value="Tetratricopeptide repeat domain"/>
    <property type="match status" value="1"/>
</dbReference>